<dbReference type="KEGG" id="kse:Ksed_04710"/>
<reference evidence="2 3" key="1">
    <citation type="journal article" date="2009" name="Stand. Genomic Sci.">
        <title>Complete genome sequence of Kytococcus sedentarius type strain (541).</title>
        <authorList>
            <person name="Sims D."/>
            <person name="Brettin T."/>
            <person name="Detter J.C."/>
            <person name="Han C."/>
            <person name="Lapidus A."/>
            <person name="Copeland A."/>
            <person name="Glavina Del Rio T."/>
            <person name="Nolan M."/>
            <person name="Chen F."/>
            <person name="Lucas S."/>
            <person name="Tice H."/>
            <person name="Cheng J.F."/>
            <person name="Bruce D."/>
            <person name="Goodwin L."/>
            <person name="Pitluck S."/>
            <person name="Ovchinnikova G."/>
            <person name="Pati A."/>
            <person name="Ivanova N."/>
            <person name="Mavrommatis K."/>
            <person name="Chen A."/>
            <person name="Palaniappan K."/>
            <person name="D'haeseleer P."/>
            <person name="Chain P."/>
            <person name="Bristow J."/>
            <person name="Eisen J.A."/>
            <person name="Markowitz V."/>
            <person name="Hugenholtz P."/>
            <person name="Schneider S."/>
            <person name="Goker M."/>
            <person name="Pukall R."/>
            <person name="Kyrpides N.C."/>
            <person name="Klenk H.P."/>
        </authorList>
    </citation>
    <scope>NUCLEOTIDE SEQUENCE [LARGE SCALE GENOMIC DNA]</scope>
    <source>
        <strain evidence="3">ATCC 14392 / DSM 20547 / JCM 11482 / CCUG 33030 / NBRC 15357 / NCTC 11040 / CCM 314 / 541</strain>
    </source>
</reference>
<dbReference type="AlphaFoldDB" id="C7NKQ7"/>
<name>C7NKQ7_KYTSD</name>
<dbReference type="RefSeq" id="WP_012801961.1">
    <property type="nucleotide sequence ID" value="NC_013169.1"/>
</dbReference>
<proteinExistence type="predicted"/>
<organism evidence="2 3">
    <name type="scientific">Kytococcus sedentarius (strain ATCC 14392 / DSM 20547 / JCM 11482 / CCUG 33030 / NBRC 15357 / NCTC 11040 / CCM 314 / 541)</name>
    <name type="common">Micrococcus sedentarius</name>
    <dbReference type="NCBI Taxonomy" id="478801"/>
    <lineage>
        <taxon>Bacteria</taxon>
        <taxon>Bacillati</taxon>
        <taxon>Actinomycetota</taxon>
        <taxon>Actinomycetes</taxon>
        <taxon>Micrococcales</taxon>
        <taxon>Kytococcaceae</taxon>
        <taxon>Kytococcus</taxon>
    </lineage>
</organism>
<evidence type="ECO:0000313" key="3">
    <source>
        <dbReference type="Proteomes" id="UP000006666"/>
    </source>
</evidence>
<evidence type="ECO:0000313" key="2">
    <source>
        <dbReference type="EMBL" id="ACV05543.1"/>
    </source>
</evidence>
<accession>C7NKQ7</accession>
<sequence length="182" mass="18747">MAHDVVASAVRAEPFPAGTALALTAVAATSSALPDWVPDWRRRWPLQLALAGVGAAVFALRPDGVAPGGLTASDRATAGGVGETGPDGGDATPIGRADESTDSLPSTSQGLDQPDIPWSKVLLPGVLLLGAGLAGGLWLERQAIKVVSRCGASRPRTVLALVSVPFLWWSLRQDLSEDTDHA</sequence>
<keyword evidence="3" id="KW-1185">Reference proteome</keyword>
<feature type="compositionally biased region" description="Polar residues" evidence="1">
    <location>
        <begin position="102"/>
        <end position="111"/>
    </location>
</feature>
<feature type="region of interest" description="Disordered" evidence="1">
    <location>
        <begin position="71"/>
        <end position="112"/>
    </location>
</feature>
<gene>
    <name evidence="2" type="ordered locus">Ksed_04710</name>
</gene>
<evidence type="ECO:0000256" key="1">
    <source>
        <dbReference type="SAM" id="MobiDB-lite"/>
    </source>
</evidence>
<feature type="compositionally biased region" description="Gly residues" evidence="1">
    <location>
        <begin position="79"/>
        <end position="88"/>
    </location>
</feature>
<dbReference type="Proteomes" id="UP000006666">
    <property type="component" value="Chromosome"/>
</dbReference>
<dbReference type="EMBL" id="CP001686">
    <property type="protein sequence ID" value="ACV05543.1"/>
    <property type="molecule type" value="Genomic_DNA"/>
</dbReference>
<protein>
    <submittedName>
        <fullName evidence="2">Uncharacterized protein</fullName>
    </submittedName>
</protein>
<dbReference type="HOGENOM" id="CLU_1480214_0_0_11"/>
<dbReference type="STRING" id="478801.Ksed_04710"/>